<feature type="transmembrane region" description="Helical" evidence="1">
    <location>
        <begin position="100"/>
        <end position="120"/>
    </location>
</feature>
<dbReference type="Pfam" id="PF00892">
    <property type="entry name" value="EamA"/>
    <property type="match status" value="1"/>
</dbReference>
<organism evidence="3 4">
    <name type="scientific">Brumimicrobium salinarum</name>
    <dbReference type="NCBI Taxonomy" id="2058658"/>
    <lineage>
        <taxon>Bacteria</taxon>
        <taxon>Pseudomonadati</taxon>
        <taxon>Bacteroidota</taxon>
        <taxon>Flavobacteriia</taxon>
        <taxon>Flavobacteriales</taxon>
        <taxon>Crocinitomicaceae</taxon>
        <taxon>Brumimicrobium</taxon>
    </lineage>
</organism>
<evidence type="ECO:0000259" key="2">
    <source>
        <dbReference type="Pfam" id="PF00892"/>
    </source>
</evidence>
<feature type="transmembrane region" description="Helical" evidence="1">
    <location>
        <begin position="273"/>
        <end position="291"/>
    </location>
</feature>
<comment type="caution">
    <text evidence="3">The sequence shown here is derived from an EMBL/GenBank/DDBJ whole genome shotgun (WGS) entry which is preliminary data.</text>
</comment>
<protein>
    <submittedName>
        <fullName evidence="3">EamA family transporter</fullName>
    </submittedName>
</protein>
<feature type="transmembrane region" description="Helical" evidence="1">
    <location>
        <begin position="247"/>
        <end position="267"/>
    </location>
</feature>
<keyword evidence="1" id="KW-0472">Membrane</keyword>
<proteinExistence type="predicted"/>
<dbReference type="PANTHER" id="PTHR22911">
    <property type="entry name" value="ACYL-MALONYL CONDENSING ENZYME-RELATED"/>
    <property type="match status" value="1"/>
</dbReference>
<evidence type="ECO:0000256" key="1">
    <source>
        <dbReference type="SAM" id="Phobius"/>
    </source>
</evidence>
<reference evidence="3 4" key="1">
    <citation type="submission" date="2017-12" db="EMBL/GenBank/DDBJ databases">
        <title>The draft genome sequence of Brumimicrobium saltpan LHR20.</title>
        <authorList>
            <person name="Do Z.-J."/>
            <person name="Luo H.-R."/>
        </authorList>
    </citation>
    <scope>NUCLEOTIDE SEQUENCE [LARGE SCALE GENOMIC DNA]</scope>
    <source>
        <strain evidence="3 4">LHR20</strain>
    </source>
</reference>
<feature type="transmembrane region" description="Helical" evidence="1">
    <location>
        <begin position="215"/>
        <end position="235"/>
    </location>
</feature>
<name>A0A2I0R393_9FLAO</name>
<dbReference type="InterPro" id="IPR000620">
    <property type="entry name" value="EamA_dom"/>
</dbReference>
<accession>A0A2I0R393</accession>
<feature type="transmembrane region" description="Helical" evidence="1">
    <location>
        <begin position="77"/>
        <end position="94"/>
    </location>
</feature>
<keyword evidence="1" id="KW-1133">Transmembrane helix</keyword>
<dbReference type="GO" id="GO:0016020">
    <property type="term" value="C:membrane"/>
    <property type="evidence" value="ECO:0007669"/>
    <property type="project" value="InterPro"/>
</dbReference>
<dbReference type="InterPro" id="IPR037185">
    <property type="entry name" value="EmrE-like"/>
</dbReference>
<gene>
    <name evidence="3" type="ORF">CW751_06665</name>
</gene>
<keyword evidence="1" id="KW-0812">Transmembrane</keyword>
<dbReference type="EMBL" id="PJNI01000006">
    <property type="protein sequence ID" value="PKR81054.1"/>
    <property type="molecule type" value="Genomic_DNA"/>
</dbReference>
<dbReference type="OrthoDB" id="3180815at2"/>
<dbReference type="RefSeq" id="WP_101334230.1">
    <property type="nucleotide sequence ID" value="NZ_PJNI01000006.1"/>
</dbReference>
<feature type="domain" description="EamA" evidence="2">
    <location>
        <begin position="157"/>
        <end position="290"/>
    </location>
</feature>
<sequence>MTKNKGIATVAFGSLSYGLLATVVKYANGLGAGTALLAFSQYFFAIMFLTILSFVIKKKYGSTSNYTAPSRKMKQKLILYGTTLGFSSCFYYLSIQYVPVSVGIILLMQSIWMGVVVDLISTKGKNFNIKIIGGVVAIAGTILAANLFETSIQLHPLGILFGLCAAISFTSFMFFSNRLGNRTHVIIKSKYLVIGGFVVVLLFWNVHIIETFDVYYMLVFGVFLAIFGSMVPPATFSIGMPVIGTGLGAIVSSIEIPFSVLSAAIILQEDVSVLQWIGIGIILCAVVLINFKKI</sequence>
<dbReference type="Proteomes" id="UP000236654">
    <property type="component" value="Unassembled WGS sequence"/>
</dbReference>
<feature type="transmembrane region" description="Helical" evidence="1">
    <location>
        <begin position="31"/>
        <end position="56"/>
    </location>
</feature>
<dbReference type="AlphaFoldDB" id="A0A2I0R393"/>
<feature type="transmembrane region" description="Helical" evidence="1">
    <location>
        <begin position="191"/>
        <end position="209"/>
    </location>
</feature>
<dbReference type="PANTHER" id="PTHR22911:SF137">
    <property type="entry name" value="SOLUTE CARRIER FAMILY 35 MEMBER G2-RELATED"/>
    <property type="match status" value="1"/>
</dbReference>
<dbReference type="SUPFAM" id="SSF103481">
    <property type="entry name" value="Multidrug resistance efflux transporter EmrE"/>
    <property type="match status" value="1"/>
</dbReference>
<feature type="transmembrane region" description="Helical" evidence="1">
    <location>
        <begin position="127"/>
        <end position="148"/>
    </location>
</feature>
<evidence type="ECO:0000313" key="3">
    <source>
        <dbReference type="EMBL" id="PKR81054.1"/>
    </source>
</evidence>
<keyword evidence="4" id="KW-1185">Reference proteome</keyword>
<evidence type="ECO:0000313" key="4">
    <source>
        <dbReference type="Proteomes" id="UP000236654"/>
    </source>
</evidence>
<feature type="transmembrane region" description="Helical" evidence="1">
    <location>
        <begin position="154"/>
        <end position="175"/>
    </location>
</feature>